<dbReference type="InterPro" id="IPR050109">
    <property type="entry name" value="HTH-type_TetR-like_transc_reg"/>
</dbReference>
<dbReference type="PANTHER" id="PTHR30055:SF234">
    <property type="entry name" value="HTH-TYPE TRANSCRIPTIONAL REGULATOR BETI"/>
    <property type="match status" value="1"/>
</dbReference>
<evidence type="ECO:0000259" key="5">
    <source>
        <dbReference type="PROSITE" id="PS50977"/>
    </source>
</evidence>
<comment type="caution">
    <text evidence="6">The sequence shown here is derived from an EMBL/GenBank/DDBJ whole genome shotgun (WGS) entry which is preliminary data.</text>
</comment>
<evidence type="ECO:0000256" key="3">
    <source>
        <dbReference type="ARBA" id="ARBA00023163"/>
    </source>
</evidence>
<dbReference type="AlphaFoldDB" id="A0A269PDK9"/>
<organism evidence="6 7">
    <name type="scientific">Corynebacterium hadale</name>
    <dbReference type="NCBI Taxonomy" id="2026255"/>
    <lineage>
        <taxon>Bacteria</taxon>
        <taxon>Bacillati</taxon>
        <taxon>Actinomycetota</taxon>
        <taxon>Actinomycetes</taxon>
        <taxon>Mycobacteriales</taxon>
        <taxon>Corynebacteriaceae</taxon>
        <taxon>Corynebacterium</taxon>
    </lineage>
</organism>
<dbReference type="GO" id="GO:0003700">
    <property type="term" value="F:DNA-binding transcription factor activity"/>
    <property type="evidence" value="ECO:0007669"/>
    <property type="project" value="TreeGrafter"/>
</dbReference>
<evidence type="ECO:0000256" key="4">
    <source>
        <dbReference type="PROSITE-ProRule" id="PRU00335"/>
    </source>
</evidence>
<proteinExistence type="predicted"/>
<evidence type="ECO:0000313" key="6">
    <source>
        <dbReference type="EMBL" id="PAJ69732.1"/>
    </source>
</evidence>
<dbReference type="Proteomes" id="UP000215771">
    <property type="component" value="Unassembled WGS sequence"/>
</dbReference>
<dbReference type="Gene3D" id="1.10.357.10">
    <property type="entry name" value="Tetracycline Repressor, domain 2"/>
    <property type="match status" value="1"/>
</dbReference>
<evidence type="ECO:0000256" key="2">
    <source>
        <dbReference type="ARBA" id="ARBA00023125"/>
    </source>
</evidence>
<dbReference type="GO" id="GO:0000976">
    <property type="term" value="F:transcription cis-regulatory region binding"/>
    <property type="evidence" value="ECO:0007669"/>
    <property type="project" value="TreeGrafter"/>
</dbReference>
<accession>A0A269PDK9</accession>
<gene>
    <name evidence="6" type="ORF">CIG21_07435</name>
</gene>
<feature type="domain" description="HTH tetR-type" evidence="5">
    <location>
        <begin position="2"/>
        <end position="62"/>
    </location>
</feature>
<sequence length="195" mass="19991">MQLTRDTITASALRILAEYGLADVSMRRVATSLGVAPGALYWHIENKQELISCIAAEIVRPVAADAAGEATAPEQLARALREAVLGIRDGAEVVLAAMSQPGARIRGELSTVFEEAVREVANEGTPASVLRSAAAGLVTMTLGAATVYQSGAQLAEATGERPVVGAEEATREHEEGVALLMAGLRAGGTAGEAGA</sequence>
<dbReference type="InterPro" id="IPR009057">
    <property type="entry name" value="Homeodomain-like_sf"/>
</dbReference>
<dbReference type="PROSITE" id="PS50977">
    <property type="entry name" value="HTH_TETR_2"/>
    <property type="match status" value="1"/>
</dbReference>
<evidence type="ECO:0000313" key="7">
    <source>
        <dbReference type="Proteomes" id="UP000215771"/>
    </source>
</evidence>
<dbReference type="RefSeq" id="WP_095277570.1">
    <property type="nucleotide sequence ID" value="NZ_CP047655.1"/>
</dbReference>
<dbReference type="InterPro" id="IPR001647">
    <property type="entry name" value="HTH_TetR"/>
</dbReference>
<evidence type="ECO:0000256" key="1">
    <source>
        <dbReference type="ARBA" id="ARBA00023015"/>
    </source>
</evidence>
<dbReference type="PRINTS" id="PR00455">
    <property type="entry name" value="HTHTETR"/>
</dbReference>
<keyword evidence="1" id="KW-0805">Transcription regulation</keyword>
<dbReference type="PANTHER" id="PTHR30055">
    <property type="entry name" value="HTH-TYPE TRANSCRIPTIONAL REGULATOR RUTR"/>
    <property type="match status" value="1"/>
</dbReference>
<dbReference type="SUPFAM" id="SSF46689">
    <property type="entry name" value="Homeodomain-like"/>
    <property type="match status" value="1"/>
</dbReference>
<dbReference type="EMBL" id="NQMQ01000013">
    <property type="protein sequence ID" value="PAJ69732.1"/>
    <property type="molecule type" value="Genomic_DNA"/>
</dbReference>
<name>A0A269PDK9_9CORY</name>
<feature type="DNA-binding region" description="H-T-H motif" evidence="4">
    <location>
        <begin position="25"/>
        <end position="44"/>
    </location>
</feature>
<keyword evidence="2 4" id="KW-0238">DNA-binding</keyword>
<reference evidence="6 7" key="1">
    <citation type="submission" date="2017-08" db="EMBL/GenBank/DDBJ databases">
        <authorList>
            <person name="de Groot N.N."/>
        </authorList>
    </citation>
    <scope>NUCLEOTIDE SEQUENCE [LARGE SCALE GENOMIC DNA]</scope>
    <source>
        <strain evidence="6 7">NBT06-6</strain>
    </source>
</reference>
<protein>
    <recommendedName>
        <fullName evidence="5">HTH tetR-type domain-containing protein</fullName>
    </recommendedName>
</protein>
<dbReference type="Gene3D" id="1.10.10.60">
    <property type="entry name" value="Homeodomain-like"/>
    <property type="match status" value="1"/>
</dbReference>
<keyword evidence="3" id="KW-0804">Transcription</keyword>
<dbReference type="Pfam" id="PF00440">
    <property type="entry name" value="TetR_N"/>
    <property type="match status" value="1"/>
</dbReference>